<evidence type="ECO:0000313" key="4">
    <source>
        <dbReference type="EMBL" id="AXG06350.1"/>
    </source>
</evidence>
<organism evidence="4 5">
    <name type="scientific">Haloplanus rubicundus</name>
    <dbReference type="NCBI Taxonomy" id="1547898"/>
    <lineage>
        <taxon>Archaea</taxon>
        <taxon>Methanobacteriati</taxon>
        <taxon>Methanobacteriota</taxon>
        <taxon>Stenosarchaea group</taxon>
        <taxon>Halobacteria</taxon>
        <taxon>Halobacteriales</taxon>
        <taxon>Haloferacaceae</taxon>
        <taxon>Haloplanus</taxon>
    </lineage>
</organism>
<evidence type="ECO:0000256" key="1">
    <source>
        <dbReference type="ARBA" id="ARBA00022679"/>
    </source>
</evidence>
<dbReference type="Gene3D" id="3.90.550.10">
    <property type="entry name" value="Spore Coat Polysaccharide Biosynthesis Protein SpsA, Chain A"/>
    <property type="match status" value="1"/>
</dbReference>
<dbReference type="SUPFAM" id="SSF53448">
    <property type="entry name" value="Nucleotide-diphospho-sugar transferases"/>
    <property type="match status" value="1"/>
</dbReference>
<gene>
    <name evidence="4" type="ORF">DU500_07875</name>
</gene>
<dbReference type="RefSeq" id="WP_114585489.1">
    <property type="nucleotide sequence ID" value="NZ_CP031150.1"/>
</dbReference>
<evidence type="ECO:0000259" key="3">
    <source>
        <dbReference type="Pfam" id="PF00483"/>
    </source>
</evidence>
<sequence>MQAIVPAAGEGTRLRPLTDDRPKGLVEIAGKPILSHCFESLLAAGIGEIVVVVGYRGDDIVDYYGDDFRGVPLTYVWQEEQLGLGHAVLTAAEYASGDVVVWNGDNVGNVDLSGLIDHHRDAGAAATLLIDEVSRERAREGAVFVLDDEEPVGVVEKPAAPPSTLVPLGVFVFAPRVFEALRRVEPSARGEYELADAVDRLFGEGGGVEVVHLDGWLTNVNTVADVERVSRRVEDDDA</sequence>
<keyword evidence="2 4" id="KW-0548">Nucleotidyltransferase</keyword>
<dbReference type="PANTHER" id="PTHR43584:SF8">
    <property type="entry name" value="N-ACETYLMURAMATE ALPHA-1-PHOSPHATE URIDYLYLTRANSFERASE"/>
    <property type="match status" value="1"/>
</dbReference>
<dbReference type="GeneID" id="37283294"/>
<keyword evidence="1 4" id="KW-0808">Transferase</keyword>
<evidence type="ECO:0000256" key="2">
    <source>
        <dbReference type="ARBA" id="ARBA00022695"/>
    </source>
</evidence>
<dbReference type="InterPro" id="IPR005835">
    <property type="entry name" value="NTP_transferase_dom"/>
</dbReference>
<dbReference type="EMBL" id="CP031150">
    <property type="protein sequence ID" value="AXG06350.1"/>
    <property type="molecule type" value="Genomic_DNA"/>
</dbReference>
<dbReference type="InterPro" id="IPR050065">
    <property type="entry name" value="GlmU-like"/>
</dbReference>
<dbReference type="Pfam" id="PF00483">
    <property type="entry name" value="NTP_transferase"/>
    <property type="match status" value="1"/>
</dbReference>
<accession>A0A345E2C8</accession>
<dbReference type="OrthoDB" id="15372at2157"/>
<feature type="domain" description="Nucleotidyl transferase" evidence="3">
    <location>
        <begin position="3"/>
        <end position="216"/>
    </location>
</feature>
<proteinExistence type="predicted"/>
<dbReference type="Proteomes" id="UP000253273">
    <property type="component" value="Chromosome"/>
</dbReference>
<keyword evidence="5" id="KW-1185">Reference proteome</keyword>
<dbReference type="GO" id="GO:0016779">
    <property type="term" value="F:nucleotidyltransferase activity"/>
    <property type="evidence" value="ECO:0007669"/>
    <property type="project" value="UniProtKB-KW"/>
</dbReference>
<dbReference type="KEGG" id="haj:DU500_07875"/>
<evidence type="ECO:0000313" key="5">
    <source>
        <dbReference type="Proteomes" id="UP000253273"/>
    </source>
</evidence>
<reference evidence="4 5" key="1">
    <citation type="submission" date="2018-07" db="EMBL/GenBank/DDBJ databases">
        <title>Genome sequences of Haloplanus sp. CBA1113.</title>
        <authorList>
            <person name="Kim Y.B."/>
            <person name="Roh S.W."/>
        </authorList>
    </citation>
    <scope>NUCLEOTIDE SEQUENCE [LARGE SCALE GENOMIC DNA]</scope>
    <source>
        <strain evidence="4 5">CBA1113</strain>
    </source>
</reference>
<dbReference type="InterPro" id="IPR029044">
    <property type="entry name" value="Nucleotide-diphossugar_trans"/>
</dbReference>
<protein>
    <submittedName>
        <fullName evidence="4">UTP--glucose-1-phosphate uridylyltransferase</fullName>
    </submittedName>
</protein>
<name>A0A345E2C8_9EURY</name>
<dbReference type="PANTHER" id="PTHR43584">
    <property type="entry name" value="NUCLEOTIDYL TRANSFERASE"/>
    <property type="match status" value="1"/>
</dbReference>
<dbReference type="AlphaFoldDB" id="A0A345E2C8"/>